<keyword evidence="4" id="KW-0804">Transcription</keyword>
<evidence type="ECO:0000313" key="8">
    <source>
        <dbReference type="EMBL" id="JAT40528.1"/>
    </source>
</evidence>
<dbReference type="GO" id="GO:0005634">
    <property type="term" value="C:nucleus"/>
    <property type="evidence" value="ECO:0007669"/>
    <property type="project" value="UniProtKB-SubCell"/>
</dbReference>
<dbReference type="PANTHER" id="PTHR21654:SF66">
    <property type="entry name" value="TRIHELIX TRANSCRIPTION FACTOR GT-3B"/>
    <property type="match status" value="1"/>
</dbReference>
<dbReference type="FunFam" id="1.10.10.60:FF:000032">
    <property type="entry name" value="Zinc finger and SCAN domain-containing 20"/>
    <property type="match status" value="1"/>
</dbReference>
<evidence type="ECO:0000256" key="4">
    <source>
        <dbReference type="ARBA" id="ARBA00023163"/>
    </source>
</evidence>
<reference evidence="8" key="1">
    <citation type="submission" date="2015-07" db="EMBL/GenBank/DDBJ databases">
        <title>Transcriptome Assembly of Anthurium amnicola.</title>
        <authorList>
            <person name="Suzuki J."/>
        </authorList>
    </citation>
    <scope>NUCLEOTIDE SEQUENCE</scope>
</reference>
<proteinExistence type="predicted"/>
<feature type="region of interest" description="Disordered" evidence="6">
    <location>
        <begin position="199"/>
        <end position="219"/>
    </location>
</feature>
<dbReference type="InterPro" id="IPR001005">
    <property type="entry name" value="SANT/Myb"/>
</dbReference>
<name>A0A1D1XDP7_9ARAE</name>
<keyword evidence="3" id="KW-0238">DNA-binding</keyword>
<protein>
    <submittedName>
        <fullName evidence="8">Trihelix transcription factor GT-3b</fullName>
    </submittedName>
</protein>
<evidence type="ECO:0000256" key="2">
    <source>
        <dbReference type="ARBA" id="ARBA00023015"/>
    </source>
</evidence>
<evidence type="ECO:0000256" key="5">
    <source>
        <dbReference type="ARBA" id="ARBA00023242"/>
    </source>
</evidence>
<feature type="domain" description="Myb-like" evidence="7">
    <location>
        <begin position="81"/>
        <end position="137"/>
    </location>
</feature>
<dbReference type="PROSITE" id="PS50090">
    <property type="entry name" value="MYB_LIKE"/>
    <property type="match status" value="1"/>
</dbReference>
<evidence type="ECO:0000256" key="6">
    <source>
        <dbReference type="SAM" id="MobiDB-lite"/>
    </source>
</evidence>
<organism evidence="8">
    <name type="scientific">Anthurium amnicola</name>
    <dbReference type="NCBI Taxonomy" id="1678845"/>
    <lineage>
        <taxon>Eukaryota</taxon>
        <taxon>Viridiplantae</taxon>
        <taxon>Streptophyta</taxon>
        <taxon>Embryophyta</taxon>
        <taxon>Tracheophyta</taxon>
        <taxon>Spermatophyta</taxon>
        <taxon>Magnoliopsida</taxon>
        <taxon>Liliopsida</taxon>
        <taxon>Araceae</taxon>
        <taxon>Pothoideae</taxon>
        <taxon>Potheae</taxon>
        <taxon>Anthurium</taxon>
    </lineage>
</organism>
<feature type="non-terminal residue" evidence="8">
    <location>
        <position position="1"/>
    </location>
</feature>
<evidence type="ECO:0000256" key="3">
    <source>
        <dbReference type="ARBA" id="ARBA00023125"/>
    </source>
</evidence>
<evidence type="ECO:0000256" key="1">
    <source>
        <dbReference type="ARBA" id="ARBA00004123"/>
    </source>
</evidence>
<dbReference type="Pfam" id="PF13837">
    <property type="entry name" value="Myb_DNA-bind_4"/>
    <property type="match status" value="1"/>
</dbReference>
<dbReference type="PANTHER" id="PTHR21654">
    <property type="entry name" value="FI21293P1"/>
    <property type="match status" value="1"/>
</dbReference>
<dbReference type="InterPro" id="IPR044822">
    <property type="entry name" value="Myb_DNA-bind_4"/>
</dbReference>
<dbReference type="EMBL" id="GDJX01027408">
    <property type="protein sequence ID" value="JAT40528.1"/>
    <property type="molecule type" value="Transcribed_RNA"/>
</dbReference>
<dbReference type="GO" id="GO:0006355">
    <property type="term" value="P:regulation of DNA-templated transcription"/>
    <property type="evidence" value="ECO:0007669"/>
    <property type="project" value="UniProtKB-ARBA"/>
</dbReference>
<feature type="non-terminal residue" evidence="8">
    <location>
        <position position="283"/>
    </location>
</feature>
<evidence type="ECO:0000259" key="7">
    <source>
        <dbReference type="PROSITE" id="PS50090"/>
    </source>
</evidence>
<comment type="subcellular location">
    <subcellularLocation>
        <location evidence="1">Nucleus</location>
    </subcellularLocation>
</comment>
<dbReference type="SMART" id="SM00717">
    <property type="entry name" value="SANT"/>
    <property type="match status" value="1"/>
</dbReference>
<keyword evidence="2" id="KW-0805">Transcription regulation</keyword>
<feature type="region of interest" description="Disordered" evidence="6">
    <location>
        <begin position="47"/>
        <end position="74"/>
    </location>
</feature>
<dbReference type="GO" id="GO:0003677">
    <property type="term" value="F:DNA binding"/>
    <property type="evidence" value="ECO:0007669"/>
    <property type="project" value="UniProtKB-KW"/>
</dbReference>
<keyword evidence="5" id="KW-0539">Nucleus</keyword>
<gene>
    <name evidence="8" type="primary">GT-3B_4</name>
    <name evidence="8" type="ORF">g.29478</name>
</gene>
<sequence length="283" mass="33101">FTPSPTRIPISRFYPSSPLSLSLKEGHLCPLTFFLFFLMEVHHHQQQQEQQEQHYHLNVNPDPGGDGGGVGAAERDRFPQWSHAETKEFLAVRAELDRSFMETKRNKHLWAAVSSRMAEKGFQRTPDQCKCKWKNLVTRYKGSEAMEGETSRQFPFHEDMRRIFSERMERLLSLDEGKKQGVQVLSEDDDTNEAFESRKRRRVVGGGGASSSSSGVSRDQLDDTLREFMRWQTQMEAQRVLAWEAREEERRERESEWRRAMGALAAERAMMDSRWREGEEERR</sequence>
<accession>A0A1D1XDP7</accession>
<dbReference type="CDD" id="cd12203">
    <property type="entry name" value="GT1"/>
    <property type="match status" value="1"/>
</dbReference>
<dbReference type="Gene3D" id="1.10.10.60">
    <property type="entry name" value="Homeodomain-like"/>
    <property type="match status" value="1"/>
</dbReference>
<dbReference type="AlphaFoldDB" id="A0A1D1XDP7"/>